<evidence type="ECO:0000313" key="4">
    <source>
        <dbReference type="Proteomes" id="UP001296873"/>
    </source>
</evidence>
<gene>
    <name evidence="3" type="ORF">CKO28_00070</name>
</gene>
<evidence type="ECO:0000256" key="2">
    <source>
        <dbReference type="SAM" id="Phobius"/>
    </source>
</evidence>
<keyword evidence="2" id="KW-1133">Transmembrane helix</keyword>
<dbReference type="Proteomes" id="UP001296873">
    <property type="component" value="Unassembled WGS sequence"/>
</dbReference>
<keyword evidence="4" id="KW-1185">Reference proteome</keyword>
<name>A0ABS1D866_9PROT</name>
<dbReference type="EMBL" id="NRRL01000001">
    <property type="protein sequence ID" value="MBK1666434.1"/>
    <property type="molecule type" value="Genomic_DNA"/>
</dbReference>
<feature type="region of interest" description="Disordered" evidence="1">
    <location>
        <begin position="83"/>
        <end position="135"/>
    </location>
</feature>
<feature type="transmembrane region" description="Helical" evidence="2">
    <location>
        <begin position="6"/>
        <end position="30"/>
    </location>
</feature>
<dbReference type="RefSeq" id="WP_200338420.1">
    <property type="nucleotide sequence ID" value="NZ_NRRL01000001.1"/>
</dbReference>
<accession>A0ABS1D866</accession>
<organism evidence="3 4">
    <name type="scientific">Rhodovibrio sodomensis</name>
    <dbReference type="NCBI Taxonomy" id="1088"/>
    <lineage>
        <taxon>Bacteria</taxon>
        <taxon>Pseudomonadati</taxon>
        <taxon>Pseudomonadota</taxon>
        <taxon>Alphaproteobacteria</taxon>
        <taxon>Rhodospirillales</taxon>
        <taxon>Rhodovibrionaceae</taxon>
        <taxon>Rhodovibrio</taxon>
    </lineage>
</organism>
<sequence>MTPDPTSLWTLVFGIALGIALGAPLAYVVIQRVRTNTYRSAQGHRDDTDMHGAQDTPTENKRKSGLYLFVDYRTGVHYVGNPTGGLTPRIYPDGSLVTESKTGEAPHVEGPRSGPIPGLSSGGGAVNLPGADRRN</sequence>
<feature type="region of interest" description="Disordered" evidence="1">
    <location>
        <begin position="40"/>
        <end position="60"/>
    </location>
</feature>
<feature type="compositionally biased region" description="Basic and acidic residues" evidence="1">
    <location>
        <begin position="101"/>
        <end position="110"/>
    </location>
</feature>
<evidence type="ECO:0008006" key="5">
    <source>
        <dbReference type="Google" id="ProtNLM"/>
    </source>
</evidence>
<keyword evidence="2" id="KW-0472">Membrane</keyword>
<evidence type="ECO:0000256" key="1">
    <source>
        <dbReference type="SAM" id="MobiDB-lite"/>
    </source>
</evidence>
<reference evidence="3 4" key="1">
    <citation type="journal article" date="2020" name="Microorganisms">
        <title>Osmotic Adaptation and Compatible Solute Biosynthesis of Phototrophic Bacteria as Revealed from Genome Analyses.</title>
        <authorList>
            <person name="Imhoff J.F."/>
            <person name="Rahn T."/>
            <person name="Kunzel S."/>
            <person name="Keller A."/>
            <person name="Neulinger S.C."/>
        </authorList>
    </citation>
    <scope>NUCLEOTIDE SEQUENCE [LARGE SCALE GENOMIC DNA]</scope>
    <source>
        <strain evidence="3 4">DSM 9895</strain>
    </source>
</reference>
<keyword evidence="2" id="KW-0812">Transmembrane</keyword>
<proteinExistence type="predicted"/>
<comment type="caution">
    <text evidence="3">The sequence shown here is derived from an EMBL/GenBank/DDBJ whole genome shotgun (WGS) entry which is preliminary data.</text>
</comment>
<evidence type="ECO:0000313" key="3">
    <source>
        <dbReference type="EMBL" id="MBK1666434.1"/>
    </source>
</evidence>
<feature type="compositionally biased region" description="Basic and acidic residues" evidence="1">
    <location>
        <begin position="43"/>
        <end position="60"/>
    </location>
</feature>
<protein>
    <recommendedName>
        <fullName evidence="5">DUF3592 domain-containing protein</fullName>
    </recommendedName>
</protein>